<dbReference type="VEuPathDB" id="TriTrypDB:ECC02_002096"/>
<evidence type="ECO:0000259" key="4">
    <source>
        <dbReference type="Pfam" id="PF06155"/>
    </source>
</evidence>
<feature type="region of interest" description="Disordered" evidence="3">
    <location>
        <begin position="260"/>
        <end position="299"/>
    </location>
</feature>
<dbReference type="PANTHER" id="PTHR35303">
    <property type="entry name" value="OS02G0197800 PROTEIN"/>
    <property type="match status" value="1"/>
</dbReference>
<evidence type="ECO:0000313" key="6">
    <source>
        <dbReference type="Proteomes" id="UP000246078"/>
    </source>
</evidence>
<evidence type="ECO:0000256" key="1">
    <source>
        <dbReference type="ARBA" id="ARBA00022723"/>
    </source>
</evidence>
<dbReference type="VEuPathDB" id="TriTrypDB:TcBrA4_0045550"/>
<dbReference type="VEuPathDB" id="TriTrypDB:TcCLB.508781.80"/>
<feature type="domain" description="Gamma-butyrobetaine hydroxylase-like N-terminal" evidence="4">
    <location>
        <begin position="178"/>
        <end position="241"/>
    </location>
</feature>
<evidence type="ECO:0000256" key="2">
    <source>
        <dbReference type="ARBA" id="ARBA00023004"/>
    </source>
</evidence>
<dbReference type="VEuPathDB" id="TriTrypDB:TcG_04885"/>
<evidence type="ECO:0000256" key="3">
    <source>
        <dbReference type="SAM" id="MobiDB-lite"/>
    </source>
</evidence>
<dbReference type="VEuPathDB" id="TriTrypDB:C3747_117g87"/>
<dbReference type="VEuPathDB" id="TriTrypDB:TcCL_NonESM04710"/>
<dbReference type="Pfam" id="PF06155">
    <property type="entry name" value="GBBH-like_N"/>
    <property type="match status" value="1"/>
</dbReference>
<dbReference type="AlphaFoldDB" id="A0A2V2WCB5"/>
<dbReference type="Gene3D" id="3.30.2020.30">
    <property type="match status" value="1"/>
</dbReference>
<dbReference type="Proteomes" id="UP000246078">
    <property type="component" value="Unassembled WGS sequence"/>
</dbReference>
<keyword evidence="1" id="KW-0479">Metal-binding</keyword>
<dbReference type="VEuPathDB" id="TriTrypDB:TCSYLVIO_009337"/>
<keyword evidence="2" id="KW-0408">Iron</keyword>
<dbReference type="VEuPathDB" id="TriTrypDB:BCY84_11542"/>
<dbReference type="VEuPathDB" id="TriTrypDB:TCDM_04183"/>
<organism evidence="5 6">
    <name type="scientific">Trypanosoma cruzi</name>
    <dbReference type="NCBI Taxonomy" id="5693"/>
    <lineage>
        <taxon>Eukaryota</taxon>
        <taxon>Discoba</taxon>
        <taxon>Euglenozoa</taxon>
        <taxon>Kinetoplastea</taxon>
        <taxon>Metakinetoplastina</taxon>
        <taxon>Trypanosomatida</taxon>
        <taxon>Trypanosomatidae</taxon>
        <taxon>Trypanosoma</taxon>
        <taxon>Schizotrypanum</taxon>
    </lineage>
</organism>
<dbReference type="EMBL" id="PRFC01000117">
    <property type="protein sequence ID" value="PWV06258.1"/>
    <property type="molecule type" value="Genomic_DNA"/>
</dbReference>
<feature type="compositionally biased region" description="Basic and acidic residues" evidence="3">
    <location>
        <begin position="284"/>
        <end position="299"/>
    </location>
</feature>
<proteinExistence type="predicted"/>
<evidence type="ECO:0000313" key="5">
    <source>
        <dbReference type="EMBL" id="PWV06258.1"/>
    </source>
</evidence>
<sequence>MYTRLTKLFFIGHTFCGRVSSTFCLQPSMMRPLLEQQRRFTSIISRFSSAVTSHMSSLADTHFMPLSEQCITEPRRPYPRRVSMQENLAERLTLQRSLRAHLVPLQVIVSKEKLYIELVWPSAALRAVENQKETMAHTVKGAAADGDDDGNDAALHHTMESPARTVSSDLRQRRPLEEHRTRFLAEFLRAYSPSTDVIGSDVLIYGRRGITITDVIPVGNYALRIVFSDGHSGGIYPYEYLFHLGCEKYSRMREYIRRLRAKHKSRDPPKRAPSQRLSRIRSAQRAEGRHMSSHGQDDQ</sequence>
<feature type="region of interest" description="Disordered" evidence="3">
    <location>
        <begin position="142"/>
        <end position="172"/>
    </location>
</feature>
<dbReference type="GO" id="GO:0046872">
    <property type="term" value="F:metal ion binding"/>
    <property type="evidence" value="ECO:0007669"/>
    <property type="project" value="UniProtKB-KW"/>
</dbReference>
<reference evidence="5 6" key="1">
    <citation type="journal article" date="2018" name="Microb. Genom.">
        <title>Expanding an expanded genome: long-read sequencing of Trypanosoma cruzi.</title>
        <authorList>
            <person name="Berna L."/>
            <person name="Rodriguez M."/>
            <person name="Chiribao M.L."/>
            <person name="Parodi-Talice A."/>
            <person name="Pita S."/>
            <person name="Rijo G."/>
            <person name="Alvarez-Valin F."/>
            <person name="Robello C."/>
        </authorList>
    </citation>
    <scope>NUCLEOTIDE SEQUENCE [LARGE SCALE GENOMIC DNA]</scope>
    <source>
        <strain evidence="5 6">TCC</strain>
    </source>
</reference>
<dbReference type="InterPro" id="IPR038492">
    <property type="entry name" value="GBBH-like_N_sf"/>
</dbReference>
<protein>
    <recommendedName>
        <fullName evidence="4">Gamma-butyrobetaine hydroxylase-like N-terminal domain-containing protein</fullName>
    </recommendedName>
</protein>
<dbReference type="PANTHER" id="PTHR35303:SF5">
    <property type="entry name" value="OS02G0197800 PROTEIN"/>
    <property type="match status" value="1"/>
</dbReference>
<dbReference type="InterPro" id="IPR010376">
    <property type="entry name" value="GBBH-like_N"/>
</dbReference>
<dbReference type="VEuPathDB" id="TriTrypDB:C4B63_43g178"/>
<gene>
    <name evidence="5" type="ORF">C3747_117g87</name>
</gene>
<dbReference type="VEuPathDB" id="TriTrypDB:TcYC6_0023140"/>
<dbReference type="VEuPathDB" id="TriTrypDB:TcCLB.506853.70"/>
<dbReference type="OrthoDB" id="19707at2759"/>
<dbReference type="VEuPathDB" id="TriTrypDB:Tc_MARK_5166"/>
<name>A0A2V2WCB5_TRYCR</name>
<accession>A0A2V2WCB5</accession>
<comment type="caution">
    <text evidence="5">The sequence shown here is derived from an EMBL/GenBank/DDBJ whole genome shotgun (WGS) entry which is preliminary data.</text>
</comment>
<dbReference type="SMR" id="A0A2V2WCB5"/>